<dbReference type="PANTHER" id="PTHR10826:SF1">
    <property type="entry name" value="COMPLEMENT COMPONENT 1 Q SUBCOMPONENT-BINDING PROTEIN, MITOCHONDRIAL"/>
    <property type="match status" value="1"/>
</dbReference>
<accession>J4H4Z1</accession>
<gene>
    <name evidence="2" type="ORF">FIBRA_08065</name>
</gene>
<proteinExistence type="predicted"/>
<dbReference type="Proteomes" id="UP000006352">
    <property type="component" value="Unassembled WGS sequence"/>
</dbReference>
<dbReference type="RefSeq" id="XP_012185112.1">
    <property type="nucleotide sequence ID" value="XM_012329722.1"/>
</dbReference>
<dbReference type="EMBL" id="HE797209">
    <property type="protein sequence ID" value="CCM05829.1"/>
    <property type="molecule type" value="Genomic_DNA"/>
</dbReference>
<dbReference type="Pfam" id="PF02330">
    <property type="entry name" value="MAM33"/>
    <property type="match status" value="1"/>
</dbReference>
<organism evidence="2 3">
    <name type="scientific">Fibroporia radiculosa</name>
    <dbReference type="NCBI Taxonomy" id="599839"/>
    <lineage>
        <taxon>Eukaryota</taxon>
        <taxon>Fungi</taxon>
        <taxon>Dikarya</taxon>
        <taxon>Basidiomycota</taxon>
        <taxon>Agaricomycotina</taxon>
        <taxon>Agaricomycetes</taxon>
        <taxon>Polyporales</taxon>
        <taxon>Fibroporiaceae</taxon>
        <taxon>Fibroporia</taxon>
    </lineage>
</organism>
<evidence type="ECO:0000256" key="1">
    <source>
        <dbReference type="SAM" id="MobiDB-lite"/>
    </source>
</evidence>
<dbReference type="AlphaFoldDB" id="J4H4Z1"/>
<evidence type="ECO:0000313" key="3">
    <source>
        <dbReference type="Proteomes" id="UP000006352"/>
    </source>
</evidence>
<dbReference type="GeneID" id="24100740"/>
<sequence>MSAIRALRQVSLVSTRALAVRSAPRSLSRAAMPVFAVRAAPACAARAFSLSARTLGEGASDVALSQKLTEEMQYEKEAATEAEPDFLRSFKAQGVWAIEDVAGNDEVALTRKFGNESIRMMFSIADINQSETQFENEEETDGSDEEPNHSYPIRCSLSVTKSAANGALTVDVICQEGTFVVENISFYKDAQVGTELTAEADWRRRGLYIGPQFDTLDVSVQEEFEKFLQERGINEALASFVPEYAEYKEQKVRSLVILLLELFLIGFTLQEYVSWLQNVKTFVEA</sequence>
<name>J4H4Z1_9APHY</name>
<dbReference type="PANTHER" id="PTHR10826">
    <property type="entry name" value="COMPLEMENT COMPONENT 1"/>
    <property type="match status" value="1"/>
</dbReference>
<feature type="compositionally biased region" description="Acidic residues" evidence="1">
    <location>
        <begin position="134"/>
        <end position="145"/>
    </location>
</feature>
<dbReference type="STRING" id="599839.J4H4Z1"/>
<dbReference type="OrthoDB" id="278212at2759"/>
<dbReference type="GO" id="GO:0005759">
    <property type="term" value="C:mitochondrial matrix"/>
    <property type="evidence" value="ECO:0007669"/>
    <property type="project" value="InterPro"/>
</dbReference>
<protein>
    <recommendedName>
        <fullName evidence="4">Mitochondrial glyco protein</fullName>
    </recommendedName>
</protein>
<dbReference type="InParanoid" id="J4H4Z1"/>
<evidence type="ECO:0008006" key="4">
    <source>
        <dbReference type="Google" id="ProtNLM"/>
    </source>
</evidence>
<dbReference type="SUPFAM" id="SSF54529">
    <property type="entry name" value="Mitochondrial glycoprotein MAM33-like"/>
    <property type="match status" value="1"/>
</dbReference>
<feature type="region of interest" description="Disordered" evidence="1">
    <location>
        <begin position="129"/>
        <end position="149"/>
    </location>
</feature>
<dbReference type="GO" id="GO:0042256">
    <property type="term" value="P:cytosolic ribosome assembly"/>
    <property type="evidence" value="ECO:0007669"/>
    <property type="project" value="TreeGrafter"/>
</dbReference>
<dbReference type="FunCoup" id="J4H4Z1">
    <property type="interactions" value="95"/>
</dbReference>
<dbReference type="InterPro" id="IPR003428">
    <property type="entry name" value="MAM33"/>
</dbReference>
<evidence type="ECO:0000313" key="2">
    <source>
        <dbReference type="EMBL" id="CCM05829.1"/>
    </source>
</evidence>
<keyword evidence="3" id="KW-1185">Reference proteome</keyword>
<dbReference type="Gene3D" id="3.10.280.10">
    <property type="entry name" value="Mitochondrial glycoprotein"/>
    <property type="match status" value="1"/>
</dbReference>
<reference evidence="2 3" key="1">
    <citation type="journal article" date="2012" name="Appl. Environ. Microbiol.">
        <title>Short-read sequencing for genomic analysis of the brown rot fungus Fibroporia radiculosa.</title>
        <authorList>
            <person name="Tang J.D."/>
            <person name="Perkins A.D."/>
            <person name="Sonstegard T.S."/>
            <person name="Schroeder S.G."/>
            <person name="Burgess S.C."/>
            <person name="Diehl S.V."/>
        </authorList>
    </citation>
    <scope>NUCLEOTIDE SEQUENCE [LARGE SCALE GENOMIC DNA]</scope>
    <source>
        <strain evidence="2 3">TFFH 294</strain>
    </source>
</reference>
<dbReference type="InterPro" id="IPR036561">
    <property type="entry name" value="MAM33_sf"/>
</dbReference>
<dbReference type="HOGENOM" id="CLU_072692_0_0_1"/>